<gene>
    <name evidence="2" type="ORF">PDESU_04828</name>
</gene>
<proteinExistence type="predicted"/>
<dbReference type="RefSeq" id="WP_168442542.1">
    <property type="nucleotide sequence ID" value="NZ_CAAHFG010000003.1"/>
</dbReference>
<evidence type="ECO:0000256" key="1">
    <source>
        <dbReference type="SAM" id="SignalP"/>
    </source>
</evidence>
<reference evidence="2 3" key="1">
    <citation type="submission" date="2019-04" db="EMBL/GenBank/DDBJ databases">
        <authorList>
            <person name="Van Vliet M D."/>
        </authorList>
    </citation>
    <scope>NUCLEOTIDE SEQUENCE [LARGE SCALE GENOMIC DNA]</scope>
    <source>
        <strain evidence="2 3">F1</strain>
    </source>
</reference>
<name>A0A6C2U938_PONDE</name>
<protein>
    <submittedName>
        <fullName evidence="2">Uncharacterized protein</fullName>
    </submittedName>
</protein>
<feature type="signal peptide" evidence="1">
    <location>
        <begin position="1"/>
        <end position="20"/>
    </location>
</feature>
<keyword evidence="1" id="KW-0732">Signal</keyword>
<dbReference type="Proteomes" id="UP000366872">
    <property type="component" value="Unassembled WGS sequence"/>
</dbReference>
<dbReference type="AlphaFoldDB" id="A0A6C2U938"/>
<dbReference type="EMBL" id="CAAHFG010000003">
    <property type="protein sequence ID" value="VGO16237.1"/>
    <property type="molecule type" value="Genomic_DNA"/>
</dbReference>
<evidence type="ECO:0000313" key="2">
    <source>
        <dbReference type="EMBL" id="VGO16237.1"/>
    </source>
</evidence>
<keyword evidence="3" id="KW-1185">Reference proteome</keyword>
<sequence length="58" mass="6242">MKNFATIAALMLISAGVLFAEINMPTVHGTVARPVCSDMGLGEGWRIRQKQQAKTPNA</sequence>
<organism evidence="2 3">
    <name type="scientific">Pontiella desulfatans</name>
    <dbReference type="NCBI Taxonomy" id="2750659"/>
    <lineage>
        <taxon>Bacteria</taxon>
        <taxon>Pseudomonadati</taxon>
        <taxon>Kiritimatiellota</taxon>
        <taxon>Kiritimatiellia</taxon>
        <taxon>Kiritimatiellales</taxon>
        <taxon>Pontiellaceae</taxon>
        <taxon>Pontiella</taxon>
    </lineage>
</organism>
<feature type="chain" id="PRO_5025452893" evidence="1">
    <location>
        <begin position="21"/>
        <end position="58"/>
    </location>
</feature>
<accession>A0A6C2U938</accession>
<evidence type="ECO:0000313" key="3">
    <source>
        <dbReference type="Proteomes" id="UP000366872"/>
    </source>
</evidence>